<dbReference type="GO" id="GO:0005524">
    <property type="term" value="F:ATP binding"/>
    <property type="evidence" value="ECO:0007669"/>
    <property type="project" value="UniProtKB-UniRule"/>
</dbReference>
<comment type="caution">
    <text evidence="10">The sequence shown here is derived from an EMBL/GenBank/DDBJ whole genome shotgun (WGS) entry which is preliminary data.</text>
</comment>
<keyword evidence="4 8" id="KW-0547">Nucleotide-binding</keyword>
<dbReference type="PROSITE" id="PS51273">
    <property type="entry name" value="GATASE_TYPE_1"/>
    <property type="match status" value="1"/>
</dbReference>
<dbReference type="Pfam" id="PF00988">
    <property type="entry name" value="CPSase_sm_chain"/>
    <property type="match status" value="1"/>
</dbReference>
<feature type="domain" description="Carbamoyl-phosphate synthase small subunit N-terminal" evidence="9">
    <location>
        <begin position="2"/>
        <end position="131"/>
    </location>
</feature>
<comment type="catalytic activity">
    <reaction evidence="8">
        <text>L-glutamine + H2O = L-glutamate + NH4(+)</text>
        <dbReference type="Rhea" id="RHEA:15889"/>
        <dbReference type="ChEBI" id="CHEBI:15377"/>
        <dbReference type="ChEBI" id="CHEBI:28938"/>
        <dbReference type="ChEBI" id="CHEBI:29985"/>
        <dbReference type="ChEBI" id="CHEBI:58359"/>
    </reaction>
</comment>
<proteinExistence type="inferred from homology"/>
<feature type="binding site" evidence="8">
    <location>
        <position position="45"/>
    </location>
    <ligand>
        <name>L-glutamine</name>
        <dbReference type="ChEBI" id="CHEBI:58359"/>
    </ligand>
</feature>
<dbReference type="GO" id="GO:0006207">
    <property type="term" value="P:'de novo' pyrimidine nucleobase biosynthetic process"/>
    <property type="evidence" value="ECO:0007669"/>
    <property type="project" value="InterPro"/>
</dbReference>
<dbReference type="UniPathway" id="UPA00070">
    <property type="reaction ID" value="UER00115"/>
</dbReference>
<dbReference type="InterPro" id="IPR036480">
    <property type="entry name" value="CarbP_synth_ssu_N_sf"/>
</dbReference>
<feature type="region of interest" description="CPSase" evidence="8">
    <location>
        <begin position="1"/>
        <end position="168"/>
    </location>
</feature>
<dbReference type="PANTHER" id="PTHR43418">
    <property type="entry name" value="MULTIFUNCTIONAL TRYPTOPHAN BIOSYNTHESIS PROTEIN-RELATED"/>
    <property type="match status" value="1"/>
</dbReference>
<dbReference type="InterPro" id="IPR017926">
    <property type="entry name" value="GATASE"/>
</dbReference>
<evidence type="ECO:0000256" key="1">
    <source>
        <dbReference type="ARBA" id="ARBA00005077"/>
    </source>
</evidence>
<keyword evidence="11" id="KW-1185">Reference proteome</keyword>
<dbReference type="InterPro" id="IPR035686">
    <property type="entry name" value="CPSase_GATase1"/>
</dbReference>
<dbReference type="PRINTS" id="PR00096">
    <property type="entry name" value="GATASE"/>
</dbReference>
<evidence type="ECO:0000256" key="5">
    <source>
        <dbReference type="ARBA" id="ARBA00022840"/>
    </source>
</evidence>
<keyword evidence="5 8" id="KW-0067">ATP-binding</keyword>
<evidence type="ECO:0000256" key="6">
    <source>
        <dbReference type="ARBA" id="ARBA00022962"/>
    </source>
</evidence>
<feature type="active site" description="Nucleophile" evidence="8">
    <location>
        <position position="244"/>
    </location>
</feature>
<feature type="active site" evidence="8">
    <location>
        <position position="330"/>
    </location>
</feature>
<evidence type="ECO:0000256" key="3">
    <source>
        <dbReference type="ARBA" id="ARBA00022598"/>
    </source>
</evidence>
<evidence type="ECO:0000256" key="8">
    <source>
        <dbReference type="HAMAP-Rule" id="MF_01209"/>
    </source>
</evidence>
<dbReference type="PRINTS" id="PR00097">
    <property type="entry name" value="ANTSNTHASEII"/>
</dbReference>
<protein>
    <recommendedName>
        <fullName evidence="8">Carbamoyl phosphate synthase small chain</fullName>
        <ecNumber evidence="8">6.3.5.5</ecNumber>
    </recommendedName>
    <alternativeName>
        <fullName evidence="8">Carbamoyl phosphate synthetase glutamine chain</fullName>
    </alternativeName>
</protein>
<keyword evidence="6 8" id="KW-0315">Glutamine amidotransferase</keyword>
<comment type="pathway">
    <text evidence="8">Pyrimidine metabolism; UMP biosynthesis via de novo pathway; (S)-dihydroorotate from bicarbonate: step 1/3.</text>
</comment>
<reference evidence="10 11" key="1">
    <citation type="submission" date="2020-08" db="EMBL/GenBank/DDBJ databases">
        <title>Genomic Encyclopedia of Type Strains, Phase IV (KMG-IV): sequencing the most valuable type-strain genomes for metagenomic binning, comparative biology and taxonomic classification.</title>
        <authorList>
            <person name="Goeker M."/>
        </authorList>
    </citation>
    <scope>NUCLEOTIDE SEQUENCE [LARGE SCALE GENOMIC DNA]</scope>
    <source>
        <strain evidence="10 11">DSM 21255</strain>
    </source>
</reference>
<keyword evidence="8" id="KW-0055">Arginine biosynthesis</keyword>
<organism evidence="10 11">
    <name type="scientific">Negativicoccus succinicivorans</name>
    <dbReference type="NCBI Taxonomy" id="620903"/>
    <lineage>
        <taxon>Bacteria</taxon>
        <taxon>Bacillati</taxon>
        <taxon>Bacillota</taxon>
        <taxon>Negativicutes</taxon>
        <taxon>Veillonellales</taxon>
        <taxon>Veillonellaceae</taxon>
        <taxon>Negativicoccus</taxon>
    </lineage>
</organism>
<feature type="binding site" evidence="8">
    <location>
        <position position="289"/>
    </location>
    <ligand>
        <name>L-glutamine</name>
        <dbReference type="ChEBI" id="CHEBI:58359"/>
    </ligand>
</feature>
<dbReference type="SUPFAM" id="SSF52021">
    <property type="entry name" value="Carbamoyl phosphate synthetase, small subunit N-terminal domain"/>
    <property type="match status" value="1"/>
</dbReference>
<dbReference type="EC" id="6.3.5.5" evidence="8"/>
<evidence type="ECO:0000256" key="4">
    <source>
        <dbReference type="ARBA" id="ARBA00022741"/>
    </source>
</evidence>
<dbReference type="CDD" id="cd01744">
    <property type="entry name" value="GATase1_CPSase"/>
    <property type="match status" value="1"/>
</dbReference>
<feature type="binding site" evidence="8">
    <location>
        <position position="248"/>
    </location>
    <ligand>
        <name>L-glutamine</name>
        <dbReference type="ChEBI" id="CHEBI:58359"/>
    </ligand>
</feature>
<comment type="subunit">
    <text evidence="8">Composed of two chains; the small (or glutamine) chain promotes the hydrolysis of glutamine to ammonia, which is used by the large (or ammonia) chain to synthesize carbamoyl phosphate. Tetramer of heterodimers (alpha,beta)4.</text>
</comment>
<keyword evidence="8" id="KW-0028">Amino-acid biosynthesis</keyword>
<dbReference type="GO" id="GO:0006526">
    <property type="term" value="P:L-arginine biosynthetic process"/>
    <property type="evidence" value="ECO:0007669"/>
    <property type="project" value="UniProtKB-UniRule"/>
</dbReference>
<dbReference type="Gene3D" id="3.40.50.880">
    <property type="match status" value="1"/>
</dbReference>
<dbReference type="SUPFAM" id="SSF52317">
    <property type="entry name" value="Class I glutamine amidotransferase-like"/>
    <property type="match status" value="1"/>
</dbReference>
<dbReference type="Proteomes" id="UP000591941">
    <property type="component" value="Unassembled WGS sequence"/>
</dbReference>
<comment type="catalytic activity">
    <reaction evidence="7 8">
        <text>hydrogencarbonate + L-glutamine + 2 ATP + H2O = carbamoyl phosphate + L-glutamate + 2 ADP + phosphate + 2 H(+)</text>
        <dbReference type="Rhea" id="RHEA:18633"/>
        <dbReference type="ChEBI" id="CHEBI:15377"/>
        <dbReference type="ChEBI" id="CHEBI:15378"/>
        <dbReference type="ChEBI" id="CHEBI:17544"/>
        <dbReference type="ChEBI" id="CHEBI:29985"/>
        <dbReference type="ChEBI" id="CHEBI:30616"/>
        <dbReference type="ChEBI" id="CHEBI:43474"/>
        <dbReference type="ChEBI" id="CHEBI:58228"/>
        <dbReference type="ChEBI" id="CHEBI:58359"/>
        <dbReference type="ChEBI" id="CHEBI:456216"/>
        <dbReference type="EC" id="6.3.5.5"/>
    </reaction>
</comment>
<dbReference type="InterPro" id="IPR029062">
    <property type="entry name" value="Class_I_gatase-like"/>
</dbReference>
<dbReference type="GeneID" id="93485897"/>
<dbReference type="HAMAP" id="MF_01209">
    <property type="entry name" value="CPSase_S_chain"/>
    <property type="match status" value="1"/>
</dbReference>
<dbReference type="OrthoDB" id="9804328at2"/>
<evidence type="ECO:0000313" key="11">
    <source>
        <dbReference type="Proteomes" id="UP000591941"/>
    </source>
</evidence>
<keyword evidence="3 8" id="KW-0436">Ligase</keyword>
<dbReference type="PANTHER" id="PTHR43418:SF7">
    <property type="entry name" value="CARBAMOYL-PHOSPHATE SYNTHASE SMALL CHAIN"/>
    <property type="match status" value="1"/>
</dbReference>
<dbReference type="AlphaFoldDB" id="A0A841QYA8"/>
<comment type="function">
    <text evidence="8">Small subunit of the glutamine-dependent carbamoyl phosphate synthetase (CPSase). CPSase catalyzes the formation of carbamoyl phosphate from the ammonia moiety of glutamine, carbonate, and phosphate donated by ATP, constituting the first step of 2 biosynthetic pathways, one leading to arginine and/or urea and the other to pyrimidine nucleotides. The small subunit (glutamine amidotransferase) binds and cleaves glutamine to supply the large subunit with the substrate ammonia.</text>
</comment>
<dbReference type="GO" id="GO:0044205">
    <property type="term" value="P:'de novo' UMP biosynthetic process"/>
    <property type="evidence" value="ECO:0007669"/>
    <property type="project" value="UniProtKB-UniRule"/>
</dbReference>
<dbReference type="InterPro" id="IPR002474">
    <property type="entry name" value="CarbamoylP_synth_ssu_N"/>
</dbReference>
<dbReference type="Pfam" id="PF00117">
    <property type="entry name" value="GATase"/>
    <property type="match status" value="1"/>
</dbReference>
<evidence type="ECO:0000256" key="7">
    <source>
        <dbReference type="ARBA" id="ARBA00048816"/>
    </source>
</evidence>
<dbReference type="SMART" id="SM01097">
    <property type="entry name" value="CPSase_sm_chain"/>
    <property type="match status" value="1"/>
</dbReference>
<feature type="binding site" evidence="8">
    <location>
        <position position="288"/>
    </location>
    <ligand>
        <name>L-glutamine</name>
        <dbReference type="ChEBI" id="CHEBI:58359"/>
    </ligand>
</feature>
<name>A0A841QYA8_9FIRM</name>
<dbReference type="NCBIfam" id="NF009475">
    <property type="entry name" value="PRK12838.1"/>
    <property type="match status" value="1"/>
</dbReference>
<sequence>MKEGYLYLADGRNFPGYLVGGHSKAAEVVFNTAMTGYEESYTDPSYTDQILTLTYPLIGNYGVNHHIWQGERPSISGAIVSELTRFPSNWESEDSLGRFFKANQIPVLIGADTRAITRAIRKEGTPIGVLATAAEENYVKEALAHPLPQDQIARVTTPVAYKMGEGRLRVTVIDCGIKRRMLDHLVAADCHLTVVPAQTKAAQILATQPDGVFISNGPGNPADVPDTIQTLRELVGKVPMFGICMGHQLLAQALGAVTFKLPFGHRGANHPVIDLATKKITMTAQNHGYAVSEENFPAELVVTHRSLNDGTIEGFRHRTLPIQGIQYHPEAAPGPTDNEYLFTDWMKSLKGERA</sequence>
<keyword evidence="8" id="KW-0665">Pyrimidine biosynthesis</keyword>
<evidence type="ECO:0000313" key="10">
    <source>
        <dbReference type="EMBL" id="MBB6477594.1"/>
    </source>
</evidence>
<feature type="binding site" evidence="8">
    <location>
        <position position="245"/>
    </location>
    <ligand>
        <name>L-glutamine</name>
        <dbReference type="ChEBI" id="CHEBI:58359"/>
    </ligand>
</feature>
<dbReference type="PRINTS" id="PR00099">
    <property type="entry name" value="CPSGATASE"/>
</dbReference>
<dbReference type="RefSeq" id="WP_159822976.1">
    <property type="nucleotide sequence ID" value="NZ_CABWNB010000003.1"/>
</dbReference>
<dbReference type="EMBL" id="JACHHI010000002">
    <property type="protein sequence ID" value="MBB6477594.1"/>
    <property type="molecule type" value="Genomic_DNA"/>
</dbReference>
<feature type="binding site" evidence="8">
    <location>
        <position position="286"/>
    </location>
    <ligand>
        <name>L-glutamine</name>
        <dbReference type="ChEBI" id="CHEBI:58359"/>
    </ligand>
</feature>
<dbReference type="NCBIfam" id="TIGR01368">
    <property type="entry name" value="CPSaseIIsmall"/>
    <property type="match status" value="1"/>
</dbReference>
<dbReference type="Gene3D" id="3.50.30.20">
    <property type="entry name" value="Carbamoyl-phosphate synthase small subunit, N-terminal domain"/>
    <property type="match status" value="1"/>
</dbReference>
<gene>
    <name evidence="8" type="primary">carA</name>
    <name evidence="10" type="ORF">HNR45_000624</name>
</gene>
<evidence type="ECO:0000256" key="2">
    <source>
        <dbReference type="ARBA" id="ARBA00007800"/>
    </source>
</evidence>
<comment type="pathway">
    <text evidence="1 8">Amino-acid biosynthesis; L-arginine biosynthesis; carbamoyl phosphate from bicarbonate: step 1/1.</text>
</comment>
<evidence type="ECO:0000259" key="9">
    <source>
        <dbReference type="SMART" id="SM01097"/>
    </source>
</evidence>
<feature type="active site" evidence="8">
    <location>
        <position position="328"/>
    </location>
</feature>
<accession>A0A841QYA8</accession>
<comment type="similarity">
    <text evidence="2 8">Belongs to the CarA family.</text>
</comment>
<dbReference type="GO" id="GO:0004088">
    <property type="term" value="F:carbamoyl-phosphate synthase (glutamine-hydrolyzing) activity"/>
    <property type="evidence" value="ECO:0007669"/>
    <property type="project" value="UniProtKB-UniRule"/>
</dbReference>
<dbReference type="GO" id="GO:0006541">
    <property type="term" value="P:glutamine metabolic process"/>
    <property type="evidence" value="ECO:0007669"/>
    <property type="project" value="InterPro"/>
</dbReference>
<feature type="binding site" evidence="8">
    <location>
        <position position="219"/>
    </location>
    <ligand>
        <name>L-glutamine</name>
        <dbReference type="ChEBI" id="CHEBI:58359"/>
    </ligand>
</feature>
<feature type="binding site" evidence="8">
    <location>
        <position position="217"/>
    </location>
    <ligand>
        <name>L-glutamine</name>
        <dbReference type="ChEBI" id="CHEBI:58359"/>
    </ligand>
</feature>
<dbReference type="InterPro" id="IPR050472">
    <property type="entry name" value="Anth_synth/Amidotransfase"/>
</dbReference>
<dbReference type="UniPathway" id="UPA00068">
    <property type="reaction ID" value="UER00171"/>
</dbReference>
<dbReference type="InterPro" id="IPR006274">
    <property type="entry name" value="CarbamoylP_synth_ssu"/>
</dbReference>